<feature type="transmembrane region" description="Helical" evidence="1">
    <location>
        <begin position="50"/>
        <end position="69"/>
    </location>
</feature>
<feature type="transmembrane region" description="Helical" evidence="1">
    <location>
        <begin position="345"/>
        <end position="367"/>
    </location>
</feature>
<feature type="transmembrane region" description="Helical" evidence="1">
    <location>
        <begin position="116"/>
        <end position="136"/>
    </location>
</feature>
<dbReference type="PANTHER" id="PTHR31325">
    <property type="entry name" value="OS01G0798800 PROTEIN-RELATED"/>
    <property type="match status" value="1"/>
</dbReference>
<dbReference type="Pfam" id="PF04578">
    <property type="entry name" value="DUF594"/>
    <property type="match status" value="1"/>
</dbReference>
<comment type="caution">
    <text evidence="3">The sequence shown here is derived from an EMBL/GenBank/DDBJ whole genome shotgun (WGS) entry which is preliminary data.</text>
</comment>
<evidence type="ECO:0000313" key="4">
    <source>
        <dbReference type="Proteomes" id="UP001054252"/>
    </source>
</evidence>
<dbReference type="Proteomes" id="UP001054252">
    <property type="component" value="Unassembled WGS sequence"/>
</dbReference>
<dbReference type="InterPro" id="IPR025315">
    <property type="entry name" value="DUF4220"/>
</dbReference>
<keyword evidence="1" id="KW-0812">Transmembrane</keyword>
<feature type="domain" description="DUF4220" evidence="2">
    <location>
        <begin position="55"/>
        <end position="406"/>
    </location>
</feature>
<dbReference type="EMBL" id="BPVZ01000297">
    <property type="protein sequence ID" value="GKV49388.1"/>
    <property type="molecule type" value="Genomic_DNA"/>
</dbReference>
<sequence>MVFSIPDNVMKLWDAWNVRAFVILSLLAQVFLTLFAPLRKRLGGIWGKCVYMLIWLVYLLADWVAGLTVGSILSNQLKIPANSGDIQAFWAPFLLLHLGGPDTIASFALEDNELWVRHLLGLILQVGSTLYVFLMSLPDNKLWLPTFLVLIASIVKYAERNRAFYLASSDHFGENWVPGERVAGLHIPKQFKKLETADPVPYGLEDDDIQPFYVNPGPFFINPGSFYEPSEFLVDSDPKSILQAAAYLFGTIRRPLLGSFLSKYQCLKSFANFGSKNKECYAKDALLKIEIQLSLLFEALHTKLPVIVSKAGCISRILNLSCIVGALLSFSLVKKHYELNEFDTWLTYGLLIGALTLDFISIILLVFSDWFLIANFHNSGCFRVLRSRLKARRWSNKVPQLNFITYSVKDHPNWLNSLATFLPLRSLLEAMKVIRCLSFQNFGDDPHYWRCIFEDVQDVIRRGDLKVDVDFAQNLLDFHIATELSIQGDFQGSSPGSTEKDRTICKLISDYMFYLMKMEPAMMATVSNNWENVLKDAHKETLSILDWSLVSNEKDASSKILSAKFEKGKTLKMLSTARGKRLVMELEVGTISWEELRKGWVKVMCHAARKCRPSVHSQQPSKGGELLTFIWLCMANFTMAKYGSPYIYWS</sequence>
<feature type="transmembrane region" description="Helical" evidence="1">
    <location>
        <begin position="142"/>
        <end position="158"/>
    </location>
</feature>
<proteinExistence type="predicted"/>
<keyword evidence="4" id="KW-1185">Reference proteome</keyword>
<evidence type="ECO:0000313" key="3">
    <source>
        <dbReference type="EMBL" id="GKV49388.1"/>
    </source>
</evidence>
<keyword evidence="1" id="KW-0472">Membrane</keyword>
<dbReference type="Pfam" id="PF13968">
    <property type="entry name" value="DUF4220"/>
    <property type="match status" value="1"/>
</dbReference>
<protein>
    <recommendedName>
        <fullName evidence="2">DUF4220 domain-containing protein</fullName>
    </recommendedName>
</protein>
<feature type="transmembrane region" description="Helical" evidence="1">
    <location>
        <begin position="89"/>
        <end position="109"/>
    </location>
</feature>
<gene>
    <name evidence="3" type="ORF">SLEP1_g56142</name>
</gene>
<keyword evidence="1" id="KW-1133">Transmembrane helix</keyword>
<dbReference type="AlphaFoldDB" id="A0AAV5MHH1"/>
<evidence type="ECO:0000256" key="1">
    <source>
        <dbReference type="SAM" id="Phobius"/>
    </source>
</evidence>
<name>A0AAV5MHH1_9ROSI</name>
<reference evidence="3 4" key="1">
    <citation type="journal article" date="2021" name="Commun. Biol.">
        <title>The genome of Shorea leprosula (Dipterocarpaceae) highlights the ecological relevance of drought in aseasonal tropical rainforests.</title>
        <authorList>
            <person name="Ng K.K.S."/>
            <person name="Kobayashi M.J."/>
            <person name="Fawcett J.A."/>
            <person name="Hatakeyama M."/>
            <person name="Paape T."/>
            <person name="Ng C.H."/>
            <person name="Ang C.C."/>
            <person name="Tnah L.H."/>
            <person name="Lee C.T."/>
            <person name="Nishiyama T."/>
            <person name="Sese J."/>
            <person name="O'Brien M.J."/>
            <person name="Copetti D."/>
            <person name="Mohd Noor M.I."/>
            <person name="Ong R.C."/>
            <person name="Putra M."/>
            <person name="Sireger I.Z."/>
            <person name="Indrioko S."/>
            <person name="Kosugi Y."/>
            <person name="Izuno A."/>
            <person name="Isagi Y."/>
            <person name="Lee S.L."/>
            <person name="Shimizu K.K."/>
        </authorList>
    </citation>
    <scope>NUCLEOTIDE SEQUENCE [LARGE SCALE GENOMIC DNA]</scope>
    <source>
        <strain evidence="3">214</strain>
    </source>
</reference>
<organism evidence="3 4">
    <name type="scientific">Rubroshorea leprosula</name>
    <dbReference type="NCBI Taxonomy" id="152421"/>
    <lineage>
        <taxon>Eukaryota</taxon>
        <taxon>Viridiplantae</taxon>
        <taxon>Streptophyta</taxon>
        <taxon>Embryophyta</taxon>
        <taxon>Tracheophyta</taxon>
        <taxon>Spermatophyta</taxon>
        <taxon>Magnoliopsida</taxon>
        <taxon>eudicotyledons</taxon>
        <taxon>Gunneridae</taxon>
        <taxon>Pentapetalae</taxon>
        <taxon>rosids</taxon>
        <taxon>malvids</taxon>
        <taxon>Malvales</taxon>
        <taxon>Dipterocarpaceae</taxon>
        <taxon>Rubroshorea</taxon>
    </lineage>
</organism>
<accession>A0AAV5MHH1</accession>
<dbReference type="InterPro" id="IPR007658">
    <property type="entry name" value="DUF594"/>
</dbReference>
<evidence type="ECO:0000259" key="2">
    <source>
        <dbReference type="Pfam" id="PF13968"/>
    </source>
</evidence>
<feature type="transmembrane region" description="Helical" evidence="1">
    <location>
        <begin position="20"/>
        <end position="38"/>
    </location>
</feature>